<protein>
    <recommendedName>
        <fullName evidence="3">DUF559 domain-containing protein</fullName>
    </recommendedName>
</protein>
<gene>
    <name evidence="1" type="ORF">D8S82_32685</name>
</gene>
<sequence length="282" mass="31361">MDGPFVGSEALARGALTRHELARWHRRLLPDVYLADSREPSLRDRTVAAWLWSRHRGVIAGVAAAALHGADWVDATIPVELIWNNGRPPAGLVVRNNTLHADEVTTVCGIPVTTKTRTAFDLGRYLERGDAVARLDALKRATAFKADAVLRLADRHPRARGLASLRTALPLVDGGAASPKETWLRLLLVDAGLPRPTTQLAVVESRGKRLRTLDLGWEDYMVGVEYDGDQHRSDRAQYAKDVHVKRTLAAFGWKVTFVIKEDRPDEIVRNVRDALVSRGWRP</sequence>
<dbReference type="SUPFAM" id="SSF52980">
    <property type="entry name" value="Restriction endonuclease-like"/>
    <property type="match status" value="1"/>
</dbReference>
<evidence type="ECO:0008006" key="3">
    <source>
        <dbReference type="Google" id="ProtNLM"/>
    </source>
</evidence>
<comment type="caution">
    <text evidence="1">The sequence shown here is derived from an EMBL/GenBank/DDBJ whole genome shotgun (WGS) entry which is preliminary data.</text>
</comment>
<evidence type="ECO:0000313" key="1">
    <source>
        <dbReference type="EMBL" id="TQR82337.1"/>
    </source>
</evidence>
<dbReference type="AlphaFoldDB" id="A0A544VQT2"/>
<dbReference type="Proteomes" id="UP000315759">
    <property type="component" value="Unassembled WGS sequence"/>
</dbReference>
<accession>A0A544VQT2</accession>
<dbReference type="EMBL" id="VIFX01000081">
    <property type="protein sequence ID" value="TQR82337.1"/>
    <property type="molecule type" value="Genomic_DNA"/>
</dbReference>
<proteinExistence type="predicted"/>
<reference evidence="1 2" key="1">
    <citation type="submission" date="2018-10" db="EMBL/GenBank/DDBJ databases">
        <title>Draft genome of Mycobacterium hodleri strain B.</title>
        <authorList>
            <person name="Amande T.J."/>
            <person name="Mcgenity T.J."/>
        </authorList>
    </citation>
    <scope>NUCLEOTIDE SEQUENCE [LARGE SCALE GENOMIC DNA]</scope>
    <source>
        <strain evidence="1 2">B</strain>
    </source>
</reference>
<organism evidence="1 2">
    <name type="scientific">Mycolicibacterium hodleri</name>
    <dbReference type="NCBI Taxonomy" id="49897"/>
    <lineage>
        <taxon>Bacteria</taxon>
        <taxon>Bacillati</taxon>
        <taxon>Actinomycetota</taxon>
        <taxon>Actinomycetes</taxon>
        <taxon>Mycobacteriales</taxon>
        <taxon>Mycobacteriaceae</taxon>
        <taxon>Mycolicibacterium</taxon>
    </lineage>
</organism>
<dbReference type="InterPro" id="IPR011335">
    <property type="entry name" value="Restrct_endonuc-II-like"/>
</dbReference>
<dbReference type="RefSeq" id="WP_142556063.1">
    <property type="nucleotide sequence ID" value="NZ_VIFX01000081.1"/>
</dbReference>
<evidence type="ECO:0000313" key="2">
    <source>
        <dbReference type="Proteomes" id="UP000315759"/>
    </source>
</evidence>
<keyword evidence="2" id="KW-1185">Reference proteome</keyword>
<name>A0A544VQT2_9MYCO</name>